<dbReference type="eggNOG" id="KOG3815">
    <property type="taxonomic scope" value="Eukaryota"/>
</dbReference>
<evidence type="ECO:0000256" key="2">
    <source>
        <dbReference type="ARBA" id="ARBA00023015"/>
    </source>
</evidence>
<protein>
    <recommendedName>
        <fullName evidence="5">Doublesex- and mab-3-related transcription factor C1/C2 C-terminal domain-containing protein</fullName>
    </recommendedName>
</protein>
<feature type="region of interest" description="Disordered" evidence="4">
    <location>
        <begin position="193"/>
        <end position="228"/>
    </location>
</feature>
<evidence type="ECO:0000313" key="6">
    <source>
        <dbReference type="Ensembl" id="ENSOGAP00000019987.1"/>
    </source>
</evidence>
<dbReference type="GeneTree" id="ENSGT00940000163063"/>
<evidence type="ECO:0000259" key="5">
    <source>
        <dbReference type="Pfam" id="PF15791"/>
    </source>
</evidence>
<name>H0XV45_OTOGA</name>
<dbReference type="FunCoup" id="H0XV45">
    <property type="interactions" value="7"/>
</dbReference>
<dbReference type="EMBL" id="AAQR03190105">
    <property type="status" value="NOT_ANNOTATED_CDS"/>
    <property type="molecule type" value="Genomic_DNA"/>
</dbReference>
<feature type="compositionally biased region" description="Polar residues" evidence="4">
    <location>
        <begin position="20"/>
        <end position="38"/>
    </location>
</feature>
<dbReference type="GO" id="GO:0006355">
    <property type="term" value="P:regulation of DNA-templated transcription"/>
    <property type="evidence" value="ECO:0007669"/>
    <property type="project" value="InterPro"/>
</dbReference>
<feature type="compositionally biased region" description="Low complexity" evidence="4">
    <location>
        <begin position="216"/>
        <end position="228"/>
    </location>
</feature>
<proteinExistence type="inferred from homology"/>
<dbReference type="Proteomes" id="UP000005225">
    <property type="component" value="Unassembled WGS sequence"/>
</dbReference>
<evidence type="ECO:0000256" key="4">
    <source>
        <dbReference type="SAM" id="MobiDB-lite"/>
    </source>
</evidence>
<keyword evidence="2" id="KW-0805">Transcription regulation</keyword>
<reference evidence="6" key="3">
    <citation type="submission" date="2025-09" db="UniProtKB">
        <authorList>
            <consortium name="Ensembl"/>
        </authorList>
    </citation>
    <scope>IDENTIFICATION</scope>
</reference>
<sequence>EGWRKPWEMKGVGNLIPAVSGTQEKNAATSDRISQGQRRSMAARPKAHIHVKNLAVEAGVLTGKENNMLQPEVHIHTNPKEESSQGALLLDKPPEPLSLPCAPVTLEQELMVSLSGEPHGPPALPSTCSTLILQPCATLDSLLLQPQVPKASDQSGVSASSEWQRKLEAAEALLTLRDSSQAPCDTISLHQPCGPPGKLLLRRRTQTPAGDKELQPSSPSLRPRPASSVSLPIGHLGCISLLS</sequence>
<dbReference type="STRING" id="30611.ENSOGAP00000019987"/>
<feature type="region of interest" description="Disordered" evidence="4">
    <location>
        <begin position="14"/>
        <end position="46"/>
    </location>
</feature>
<evidence type="ECO:0000256" key="3">
    <source>
        <dbReference type="ARBA" id="ARBA00023163"/>
    </source>
</evidence>
<dbReference type="InterPro" id="IPR031577">
    <property type="entry name" value="DMRT-C1/C2_C"/>
</dbReference>
<accession>H0XV45</accession>
<dbReference type="PANTHER" id="PTHR12322">
    <property type="entry name" value="DOUBLESEX AND MAB-3 RELATED TRANSCRIPTION FACTOR DMRT"/>
    <property type="match status" value="1"/>
</dbReference>
<evidence type="ECO:0000313" key="7">
    <source>
        <dbReference type="Proteomes" id="UP000005225"/>
    </source>
</evidence>
<keyword evidence="3" id="KW-0804">Transcription</keyword>
<comment type="similarity">
    <text evidence="1">Belongs to the DMRT family.</text>
</comment>
<dbReference type="InterPro" id="IPR026607">
    <property type="entry name" value="DMRT"/>
</dbReference>
<evidence type="ECO:0000256" key="1">
    <source>
        <dbReference type="ARBA" id="ARBA00006834"/>
    </source>
</evidence>
<keyword evidence="7" id="KW-1185">Reference proteome</keyword>
<dbReference type="Pfam" id="PF15791">
    <property type="entry name" value="DMRT-like"/>
    <property type="match status" value="1"/>
</dbReference>
<dbReference type="HOGENOM" id="CLU_050863_2_0_1"/>
<dbReference type="PANTHER" id="PTHR12322:SF117">
    <property type="entry name" value="DOUBLESEX- AND MAB-3-RELATED TRANSCRIPTION FACTOR C1"/>
    <property type="match status" value="1"/>
</dbReference>
<reference evidence="6" key="2">
    <citation type="submission" date="2025-08" db="UniProtKB">
        <authorList>
            <consortium name="Ensembl"/>
        </authorList>
    </citation>
    <scope>IDENTIFICATION</scope>
</reference>
<dbReference type="GO" id="GO:0005634">
    <property type="term" value="C:nucleus"/>
    <property type="evidence" value="ECO:0007669"/>
    <property type="project" value="InterPro"/>
</dbReference>
<organism evidence="6 7">
    <name type="scientific">Otolemur garnettii</name>
    <name type="common">Small-eared galago</name>
    <name type="synonym">Garnett's greater bushbaby</name>
    <dbReference type="NCBI Taxonomy" id="30611"/>
    <lineage>
        <taxon>Eukaryota</taxon>
        <taxon>Metazoa</taxon>
        <taxon>Chordata</taxon>
        <taxon>Craniata</taxon>
        <taxon>Vertebrata</taxon>
        <taxon>Euteleostomi</taxon>
        <taxon>Mammalia</taxon>
        <taxon>Eutheria</taxon>
        <taxon>Euarchontoglires</taxon>
        <taxon>Primates</taxon>
        <taxon>Strepsirrhini</taxon>
        <taxon>Lorisiformes</taxon>
        <taxon>Galagidae</taxon>
        <taxon>Otolemur</taxon>
    </lineage>
</organism>
<feature type="domain" description="Doublesex- and mab-3-related transcription factor C1/C2 C-terminal" evidence="5">
    <location>
        <begin position="115"/>
        <end position="242"/>
    </location>
</feature>
<reference evidence="7" key="1">
    <citation type="submission" date="2011-03" db="EMBL/GenBank/DDBJ databases">
        <title>Version 3 of the genome sequence of Otolemur garnettii (Bushbaby).</title>
        <authorList>
            <consortium name="The Broad Institute Genome Sequencing Platform"/>
            <person name="Di Palma F."/>
            <person name="Johnson J."/>
            <person name="Lander E.S."/>
            <person name="Lindblad-Toh K."/>
            <person name="Jaffe D.B."/>
            <person name="Gnerre S."/>
            <person name="MacCallum I."/>
            <person name="Przybylski D."/>
            <person name="Ribeiro F.J."/>
            <person name="Burton J.N."/>
            <person name="Walker B.J."/>
            <person name="Sharpe T."/>
            <person name="Hall G."/>
        </authorList>
    </citation>
    <scope>NUCLEOTIDE SEQUENCE [LARGE SCALE GENOMIC DNA]</scope>
</reference>
<dbReference type="Ensembl" id="ENSOGAT00000031341.1">
    <property type="protein sequence ID" value="ENSOGAP00000019987.1"/>
    <property type="gene ID" value="ENSOGAG00000029535.1"/>
</dbReference>
<dbReference type="OMA" id="PSEWQRK"/>
<dbReference type="AlphaFoldDB" id="H0XV45"/>
<dbReference type="InParanoid" id="H0XV45"/>